<comment type="caution">
    <text evidence="2">The sequence shown here is derived from an EMBL/GenBank/DDBJ whole genome shotgun (WGS) entry which is preliminary data.</text>
</comment>
<dbReference type="OrthoDB" id="3733714at2"/>
<evidence type="ECO:0000313" key="3">
    <source>
        <dbReference type="Proteomes" id="UP000185628"/>
    </source>
</evidence>
<feature type="transmembrane region" description="Helical" evidence="1">
    <location>
        <begin position="43"/>
        <end position="62"/>
    </location>
</feature>
<feature type="transmembrane region" description="Helical" evidence="1">
    <location>
        <begin position="83"/>
        <end position="111"/>
    </location>
</feature>
<gene>
    <name evidence="2" type="ORF">BSZ39_11490</name>
</gene>
<accession>A0A1Q5Q0C2</accession>
<feature type="transmembrane region" description="Helical" evidence="1">
    <location>
        <begin position="131"/>
        <end position="157"/>
    </location>
</feature>
<protein>
    <recommendedName>
        <fullName evidence="4">DUF456 domain-containing protein</fullName>
    </recommendedName>
</protein>
<dbReference type="RefSeq" id="WP_073717463.1">
    <property type="nucleotide sequence ID" value="NZ_MQVR01000092.1"/>
</dbReference>
<evidence type="ECO:0000256" key="1">
    <source>
        <dbReference type="SAM" id="Phobius"/>
    </source>
</evidence>
<proteinExistence type="predicted"/>
<dbReference type="InterPro" id="IPR007403">
    <property type="entry name" value="DUF456"/>
</dbReference>
<keyword evidence="1" id="KW-0472">Membrane</keyword>
<organism evidence="2 3">
    <name type="scientific">Bowdeniella nasicola</name>
    <dbReference type="NCBI Taxonomy" id="208480"/>
    <lineage>
        <taxon>Bacteria</taxon>
        <taxon>Bacillati</taxon>
        <taxon>Actinomycetota</taxon>
        <taxon>Actinomycetes</taxon>
        <taxon>Actinomycetales</taxon>
        <taxon>Actinomycetaceae</taxon>
        <taxon>Bowdeniella</taxon>
    </lineage>
</organism>
<keyword evidence="1" id="KW-1133">Transmembrane helix</keyword>
<dbReference type="EMBL" id="MQVR01000092">
    <property type="protein sequence ID" value="OKL53070.1"/>
    <property type="molecule type" value="Genomic_DNA"/>
</dbReference>
<keyword evidence="1" id="KW-0812">Transmembrane</keyword>
<dbReference type="Proteomes" id="UP000185628">
    <property type="component" value="Unassembled WGS sequence"/>
</dbReference>
<evidence type="ECO:0000313" key="2">
    <source>
        <dbReference type="EMBL" id="OKL53070.1"/>
    </source>
</evidence>
<dbReference type="Pfam" id="PF04306">
    <property type="entry name" value="DUF456"/>
    <property type="match status" value="1"/>
</dbReference>
<name>A0A1Q5Q0C2_9ACTO</name>
<feature type="transmembrane region" description="Helical" evidence="1">
    <location>
        <begin position="7"/>
        <end position="37"/>
    </location>
</feature>
<evidence type="ECO:0008006" key="4">
    <source>
        <dbReference type="Google" id="ProtNLM"/>
    </source>
</evidence>
<sequence>MQQLDAIVAIACVVGVIGAVVQVYPGLLIVALAVAIWGGVTGGTWGISLLIASVVIFALASLGKFFLAGKRLKRAGVANSSMIFGGVLAIVGFFVIPVIGAVLGFILGVYLGEGRRSRSSQQAWAAPLAALKSVGLAILVELFAALVLSALWGWAAWMT</sequence>
<reference evidence="3" key="1">
    <citation type="submission" date="2016-12" db="EMBL/GenBank/DDBJ databases">
        <authorList>
            <person name="Meng X."/>
        </authorList>
    </citation>
    <scope>NUCLEOTIDE SEQUENCE [LARGE SCALE GENOMIC DNA]</scope>
    <source>
        <strain evidence="3">DSM 19116</strain>
    </source>
</reference>
<dbReference type="AlphaFoldDB" id="A0A1Q5Q0C2"/>
<keyword evidence="3" id="KW-1185">Reference proteome</keyword>